<dbReference type="InterPro" id="IPR027417">
    <property type="entry name" value="P-loop_NTPase"/>
</dbReference>
<feature type="domain" description="IstB-like ATP-binding" evidence="1">
    <location>
        <begin position="108"/>
        <end position="266"/>
    </location>
</feature>
<dbReference type="OrthoDB" id="5956003at2"/>
<dbReference type="PANTHER" id="PTHR30050">
    <property type="entry name" value="CHROMOSOMAL REPLICATION INITIATOR PROTEIN DNAA"/>
    <property type="match status" value="1"/>
</dbReference>
<dbReference type="SUPFAM" id="SSF52540">
    <property type="entry name" value="P-loop containing nucleoside triphosphate hydrolases"/>
    <property type="match status" value="1"/>
</dbReference>
<sequence length="291" mass="32918">MINGMPTLWEQSMRELNSKARDLEAELSFSSGVIATEDRHFTRGFDETQNCPTHGNYTSVGLTCQFSDRVVERRSRCPDCITDEINQVNGHINDMRIKQLTAEAHISPRFEHCDFDNYQPVNDKAISNLEVCKSYVSHWPQVKESGTGLLLCGSCGTGKNHLAVAMTKYIITEHQDSVLLTSVMRITRAIKRTWQKDAENTEDDIYHLYSSLDLLIIDEVGVQFGSEAEKLILFEIINTRYENFKPTILISNLTISELAVIVGDRIVDRMTEGGGATLVFDWDSFRKDVAV</sequence>
<dbReference type="Proteomes" id="UP000044625">
    <property type="component" value="Unassembled WGS sequence"/>
</dbReference>
<dbReference type="EMBL" id="CWJL01000008">
    <property type="protein sequence ID" value="CRY66628.1"/>
    <property type="molecule type" value="Genomic_DNA"/>
</dbReference>
<dbReference type="InterPro" id="IPR002611">
    <property type="entry name" value="IstB_ATP-bd"/>
</dbReference>
<proteinExistence type="predicted"/>
<dbReference type="PANTHER" id="PTHR30050:SF4">
    <property type="entry name" value="ATP-BINDING PROTEIN RV3427C IN INSERTION SEQUENCE-RELATED"/>
    <property type="match status" value="1"/>
</dbReference>
<evidence type="ECO:0000313" key="5">
    <source>
        <dbReference type="Proteomes" id="UP000045840"/>
    </source>
</evidence>
<keyword evidence="4" id="KW-1185">Reference proteome</keyword>
<evidence type="ECO:0000313" key="2">
    <source>
        <dbReference type="EMBL" id="CNI37771.1"/>
    </source>
</evidence>
<evidence type="ECO:0000313" key="3">
    <source>
        <dbReference type="EMBL" id="CRY66628.1"/>
    </source>
</evidence>
<gene>
    <name evidence="2" type="primary">dnaC_1</name>
    <name evidence="2" type="ORF">ERS008529_03848</name>
    <name evidence="3" type="ORF">ERS137968_01917</name>
</gene>
<dbReference type="Gene3D" id="3.40.50.300">
    <property type="entry name" value="P-loop containing nucleotide triphosphate hydrolases"/>
    <property type="match status" value="1"/>
</dbReference>
<dbReference type="Proteomes" id="UP000045840">
    <property type="component" value="Unassembled WGS sequence"/>
</dbReference>
<dbReference type="AlphaFoldDB" id="A0A0T9R0A4"/>
<dbReference type="GO" id="GO:0005524">
    <property type="term" value="F:ATP binding"/>
    <property type="evidence" value="ECO:0007669"/>
    <property type="project" value="InterPro"/>
</dbReference>
<dbReference type="RefSeq" id="WP_050691873.1">
    <property type="nucleotide sequence ID" value="NZ_CAWMMU010000008.1"/>
</dbReference>
<evidence type="ECO:0000259" key="1">
    <source>
        <dbReference type="Pfam" id="PF01695"/>
    </source>
</evidence>
<dbReference type="STRING" id="1288385.ERS137968_01917"/>
<reference evidence="5" key="1">
    <citation type="submission" date="2015-03" db="EMBL/GenBank/DDBJ databases">
        <authorList>
            <consortium name="Pathogen Informatics"/>
        </authorList>
    </citation>
    <scope>NUCLEOTIDE SEQUENCE [LARGE SCALE GENOMIC DNA]</scope>
    <source>
        <strain evidence="5">A125KOH2</strain>
    </source>
</reference>
<evidence type="ECO:0000313" key="4">
    <source>
        <dbReference type="Proteomes" id="UP000044625"/>
    </source>
</evidence>
<reference evidence="3 4" key="3">
    <citation type="submission" date="2015-03" db="EMBL/GenBank/DDBJ databases">
        <authorList>
            <consortium name="Pathogen Informatics"/>
            <person name="Murphy D."/>
        </authorList>
    </citation>
    <scope>NUCLEOTIDE SEQUENCE [LARGE SCALE GENOMIC DNA]</scope>
    <source>
        <strain evidence="3">Type strain: CIP110230</strain>
        <strain evidence="4">type strain: CIP110230</strain>
    </source>
</reference>
<accession>A0A0T9R0A4</accession>
<protein>
    <submittedName>
        <fullName evidence="2">DNA replication protein dnaC</fullName>
    </submittedName>
</protein>
<name>A0A0T9R0A4_9GAMM</name>
<reference evidence="2" key="2">
    <citation type="submission" date="2015-03" db="EMBL/GenBank/DDBJ databases">
        <authorList>
            <person name="Murphy D."/>
        </authorList>
    </citation>
    <scope>NUCLEOTIDE SEQUENCE [LARGE SCALE GENOMIC DNA]</scope>
    <source>
        <strain evidence="2">A125KOH2</strain>
    </source>
</reference>
<dbReference type="Pfam" id="PF01695">
    <property type="entry name" value="IstB_IS21"/>
    <property type="match status" value="1"/>
</dbReference>
<dbReference type="EMBL" id="CQAZ01000044">
    <property type="protein sequence ID" value="CNI37771.1"/>
    <property type="molecule type" value="Genomic_DNA"/>
</dbReference>
<organism evidence="2 5">
    <name type="scientific">Yersinia pekkanenii</name>
    <dbReference type="NCBI Taxonomy" id="1288385"/>
    <lineage>
        <taxon>Bacteria</taxon>
        <taxon>Pseudomonadati</taxon>
        <taxon>Pseudomonadota</taxon>
        <taxon>Gammaproteobacteria</taxon>
        <taxon>Enterobacterales</taxon>
        <taxon>Yersiniaceae</taxon>
        <taxon>Yersinia</taxon>
    </lineage>
</organism>
<dbReference type="GO" id="GO:0006260">
    <property type="term" value="P:DNA replication"/>
    <property type="evidence" value="ECO:0007669"/>
    <property type="project" value="TreeGrafter"/>
</dbReference>